<dbReference type="Gene3D" id="3.40.50.10090">
    <property type="match status" value="2"/>
</dbReference>
<dbReference type="InterPro" id="IPR036108">
    <property type="entry name" value="4pyrrol_syn_uPrphyn_synt_sf"/>
</dbReference>
<organism evidence="2 3">
    <name type="scientific">Spiribacter roseus</name>
    <dbReference type="NCBI Taxonomy" id="1855875"/>
    <lineage>
        <taxon>Bacteria</taxon>
        <taxon>Pseudomonadati</taxon>
        <taxon>Pseudomonadota</taxon>
        <taxon>Gammaproteobacteria</taxon>
        <taxon>Chromatiales</taxon>
        <taxon>Ectothiorhodospiraceae</taxon>
        <taxon>Spiribacter</taxon>
    </lineage>
</organism>
<protein>
    <submittedName>
        <fullName evidence="2">Uroporphyrinogen-III synthase</fullName>
        <ecNumber evidence="2">4.2.1.75</ecNumber>
    </submittedName>
</protein>
<proteinExistence type="predicted"/>
<keyword evidence="3" id="KW-1185">Reference proteome</keyword>
<evidence type="ECO:0000313" key="2">
    <source>
        <dbReference type="EMBL" id="MEX0372478.1"/>
    </source>
</evidence>
<dbReference type="PANTHER" id="PTHR40082:SF1">
    <property type="entry name" value="BLR5956 PROTEIN"/>
    <property type="match status" value="1"/>
</dbReference>
<dbReference type="InterPro" id="IPR039793">
    <property type="entry name" value="UROS/Hem4"/>
</dbReference>
<keyword evidence="2" id="KW-0456">Lyase</keyword>
<accession>A0ABV3RZ77</accession>
<sequence>MMTKIQPQPFEGYRIAILETRQATELAGLLERRGAVVEYCALIGIKPTPDTDRVDRWLKRFINDHAINDLVILTGEAIRRLHDRAQLIGMDTALRDRLAAVNLLTRGPKPGRALRQWGLSETTRSDTPTTDGVIRTLTAQGVRSSAVGLALYGTEPNLPLQNAIKALGAEPVPVWPYVYTDHNDEYRAKALVGRIISGEVDAIIFSTKRQADVLMQISQAQGAEQSLRDALAAMTVGAMGPVVENKLRSLAIHVDAAPAGRYFMRPLTDALARAMAAQ</sequence>
<dbReference type="GO" id="GO:0004852">
    <property type="term" value="F:uroporphyrinogen-III synthase activity"/>
    <property type="evidence" value="ECO:0007669"/>
    <property type="project" value="UniProtKB-EC"/>
</dbReference>
<dbReference type="RefSeq" id="WP_235012781.1">
    <property type="nucleotide sequence ID" value="NZ_CP016382.1"/>
</dbReference>
<dbReference type="EMBL" id="JBAKFG010000001">
    <property type="protein sequence ID" value="MEX0372478.1"/>
    <property type="molecule type" value="Genomic_DNA"/>
</dbReference>
<dbReference type="SUPFAM" id="SSF69618">
    <property type="entry name" value="HemD-like"/>
    <property type="match status" value="1"/>
</dbReference>
<comment type="caution">
    <text evidence="2">The sequence shown here is derived from an EMBL/GenBank/DDBJ whole genome shotgun (WGS) entry which is preliminary data.</text>
</comment>
<dbReference type="CDD" id="cd06578">
    <property type="entry name" value="HemD"/>
    <property type="match status" value="1"/>
</dbReference>
<dbReference type="PANTHER" id="PTHR40082">
    <property type="entry name" value="BLR5956 PROTEIN"/>
    <property type="match status" value="1"/>
</dbReference>
<name>A0ABV3RZ77_9GAMM</name>
<reference evidence="2 3" key="1">
    <citation type="submission" date="2024-02" db="EMBL/GenBank/DDBJ databases">
        <title>New especies of Spiribacter isolated from saline water.</title>
        <authorList>
            <person name="Leon M.J."/>
            <person name="De La Haba R."/>
            <person name="Sanchez-Porro C."/>
            <person name="Ventosa A."/>
        </authorList>
    </citation>
    <scope>NUCLEOTIDE SEQUENCE [LARGE SCALE GENOMIC DNA]</scope>
    <source>
        <strain evidence="3">ag22IC6-196</strain>
    </source>
</reference>
<evidence type="ECO:0000313" key="3">
    <source>
        <dbReference type="Proteomes" id="UP001556636"/>
    </source>
</evidence>
<dbReference type="Proteomes" id="UP001556636">
    <property type="component" value="Unassembled WGS sequence"/>
</dbReference>
<dbReference type="EC" id="4.2.1.75" evidence="2"/>
<feature type="domain" description="Tetrapyrrole biosynthesis uroporphyrinogen III synthase" evidence="1">
    <location>
        <begin position="25"/>
        <end position="258"/>
    </location>
</feature>
<gene>
    <name evidence="2" type="ORF">V6X51_03395</name>
</gene>
<dbReference type="Pfam" id="PF02602">
    <property type="entry name" value="HEM4"/>
    <property type="match status" value="1"/>
</dbReference>
<evidence type="ECO:0000259" key="1">
    <source>
        <dbReference type="Pfam" id="PF02602"/>
    </source>
</evidence>
<dbReference type="InterPro" id="IPR003754">
    <property type="entry name" value="4pyrrol_synth_uPrphyn_synth"/>
</dbReference>